<evidence type="ECO:0000313" key="1">
    <source>
        <dbReference type="EMBL" id="KXT59104.1"/>
    </source>
</evidence>
<accession>A0A139M632</accession>
<name>A0A139M632_STROR</name>
<reference evidence="1 2" key="1">
    <citation type="submission" date="2016-01" db="EMBL/GenBank/DDBJ databases">
        <title>Highly variable Streptococcus oralis are common among viridans streptococci isolated from primates.</title>
        <authorList>
            <person name="Denapaite D."/>
            <person name="Rieger M."/>
            <person name="Koendgen S."/>
            <person name="Brueckner R."/>
            <person name="Ochigava I."/>
            <person name="Kappeler P."/>
            <person name="Maetz-Rensing K."/>
            <person name="Leendertz F."/>
            <person name="Hakenbeck R."/>
        </authorList>
    </citation>
    <scope>NUCLEOTIDE SEQUENCE [LARGE SCALE GENOMIC DNA]</scope>
    <source>
        <strain evidence="1 2">DD05</strain>
    </source>
</reference>
<organism evidence="1 2">
    <name type="scientific">Streptococcus oralis</name>
    <dbReference type="NCBI Taxonomy" id="1303"/>
    <lineage>
        <taxon>Bacteria</taxon>
        <taxon>Bacillati</taxon>
        <taxon>Bacillota</taxon>
        <taxon>Bacilli</taxon>
        <taxon>Lactobacillales</taxon>
        <taxon>Streptococcaceae</taxon>
        <taxon>Streptococcus</taxon>
    </lineage>
</organism>
<dbReference type="Proteomes" id="UP000070541">
    <property type="component" value="Unassembled WGS sequence"/>
</dbReference>
<proteinExistence type="predicted"/>
<dbReference type="PATRIC" id="fig|1303.76.peg.1917"/>
<dbReference type="AlphaFoldDB" id="A0A139M632"/>
<sequence>MKSDQTIIRKNLMEPLHFITNLLDVKDPNIKSVDIFNMDTHKEITEEI</sequence>
<gene>
    <name evidence="1" type="ORF">SORDD05_01830</name>
</gene>
<evidence type="ECO:0000313" key="2">
    <source>
        <dbReference type="Proteomes" id="UP000070541"/>
    </source>
</evidence>
<dbReference type="EMBL" id="LQOG01000048">
    <property type="protein sequence ID" value="KXT59104.1"/>
    <property type="molecule type" value="Genomic_DNA"/>
</dbReference>
<protein>
    <submittedName>
        <fullName evidence="1">Mobile element protein</fullName>
    </submittedName>
</protein>
<comment type="caution">
    <text evidence="1">The sequence shown here is derived from an EMBL/GenBank/DDBJ whole genome shotgun (WGS) entry which is preliminary data.</text>
</comment>